<organism evidence="1 2">
    <name type="scientific">Schizopora paradoxa</name>
    <dbReference type="NCBI Taxonomy" id="27342"/>
    <lineage>
        <taxon>Eukaryota</taxon>
        <taxon>Fungi</taxon>
        <taxon>Dikarya</taxon>
        <taxon>Basidiomycota</taxon>
        <taxon>Agaricomycotina</taxon>
        <taxon>Agaricomycetes</taxon>
        <taxon>Hymenochaetales</taxon>
        <taxon>Schizoporaceae</taxon>
        <taxon>Schizopora</taxon>
    </lineage>
</organism>
<evidence type="ECO:0000313" key="2">
    <source>
        <dbReference type="Proteomes" id="UP000053477"/>
    </source>
</evidence>
<protein>
    <submittedName>
        <fullName evidence="1">Uncharacterized protein</fullName>
    </submittedName>
</protein>
<keyword evidence="2" id="KW-1185">Reference proteome</keyword>
<reference evidence="1 2" key="1">
    <citation type="submission" date="2015-04" db="EMBL/GenBank/DDBJ databases">
        <title>Complete genome sequence of Schizopora paradoxa KUC8140, a cosmopolitan wood degrader in East Asia.</title>
        <authorList>
            <consortium name="DOE Joint Genome Institute"/>
            <person name="Min B."/>
            <person name="Park H."/>
            <person name="Jang Y."/>
            <person name="Kim J.-J."/>
            <person name="Kim K.H."/>
            <person name="Pangilinan J."/>
            <person name="Lipzen A."/>
            <person name="Riley R."/>
            <person name="Grigoriev I.V."/>
            <person name="Spatafora J.W."/>
            <person name="Choi I.-G."/>
        </authorList>
    </citation>
    <scope>NUCLEOTIDE SEQUENCE [LARGE SCALE GENOMIC DNA]</scope>
    <source>
        <strain evidence="1 2">KUC8140</strain>
    </source>
</reference>
<name>A0A0H2R744_9AGAM</name>
<dbReference type="EMBL" id="KQ086329">
    <property type="protein sequence ID" value="KLO05303.1"/>
    <property type="molecule type" value="Genomic_DNA"/>
</dbReference>
<dbReference type="InParanoid" id="A0A0H2R744"/>
<gene>
    <name evidence="1" type="ORF">SCHPADRAFT_947032</name>
</gene>
<evidence type="ECO:0000313" key="1">
    <source>
        <dbReference type="EMBL" id="KLO05303.1"/>
    </source>
</evidence>
<sequence length="619" mass="68954">MGNIITSMLNPDEARAIEDLYRSLGFVRFCALIRTLAGYLDRVARGLFSLSTSSSSVGGILCDDSIPHFFSQNILSASESESPLIRTHTEAFLDDINTPTSNKKRAISPAEEIGSIFSDKLRVGNIEDLIEVDCEPSGDGTCVESYIPPVQPLSFFDLPYDILHLIGKVFQTRPASEWPPLMYSNKLWHNMLSGPLLRSVGFLHSPEPGLTTVRSTLEVSGFDAFKALSHWRLSQYFANVKVVKFKLSKEDWIRNVQLSHVATFFATLPAGEPHFCVVQIHLTDYDCGVELSALSQVLKLLYRTGCDEFWINSSYLCEPGRVDSTPAEAAIEPGREEHYFHGLDRLSVYSPTVFSPTLMPWFVQTLASGHSLSHLDVSSVGMTASGWAGILPHVTLRCLRNLRLVGVDLGILYAFLLRHPWLRSISLDGLSVTEGNPPPVGVLALPDLYNIEGTEVQIAHFLHLLRPSNALPFVNLDFRDDSSSETLGTAIDGDACLLALHRLADLLLPEDAYLMLHFDFSKPRTFIDKSFLTILNTSDPLSRPENLLSVNRLEINIFGQSQAESIELLEKCLSWTTQFASIKFLKFFVGEEVLTRELRKSYVEAFSNVLPETTISLSF</sequence>
<dbReference type="Proteomes" id="UP000053477">
    <property type="component" value="Unassembled WGS sequence"/>
</dbReference>
<dbReference type="AlphaFoldDB" id="A0A0H2R744"/>
<proteinExistence type="predicted"/>
<accession>A0A0H2R744</accession>